<dbReference type="PANTHER" id="PTHR31354">
    <property type="entry name" value="OS01G0793500 PROTEIN"/>
    <property type="match status" value="1"/>
</dbReference>
<evidence type="ECO:0000256" key="1">
    <source>
        <dbReference type="SAM" id="SignalP"/>
    </source>
</evidence>
<dbReference type="AlphaFoldDB" id="A0AAX4PBK4"/>
<dbReference type="EMBL" id="CP151507">
    <property type="protein sequence ID" value="WZN63461.1"/>
    <property type="molecule type" value="Genomic_DNA"/>
</dbReference>
<evidence type="ECO:0000313" key="3">
    <source>
        <dbReference type="Proteomes" id="UP001472866"/>
    </source>
</evidence>
<dbReference type="PROSITE" id="PS51257">
    <property type="entry name" value="PROKAR_LIPOPROTEIN"/>
    <property type="match status" value="1"/>
</dbReference>
<keyword evidence="3" id="KW-1185">Reference proteome</keyword>
<dbReference type="Gene3D" id="3.90.1720.10">
    <property type="entry name" value="endopeptidase domain like (from Nostoc punctiforme)"/>
    <property type="match status" value="1"/>
</dbReference>
<name>A0AAX4PBK4_9CHLO</name>
<gene>
    <name evidence="2" type="ORF">HKI87_07g50100</name>
</gene>
<reference evidence="2 3" key="1">
    <citation type="submission" date="2024-03" db="EMBL/GenBank/DDBJ databases">
        <title>Complete genome sequence of the green alga Chloropicon roscoffensis RCC1871.</title>
        <authorList>
            <person name="Lemieux C."/>
            <person name="Pombert J.-F."/>
            <person name="Otis C."/>
            <person name="Turmel M."/>
        </authorList>
    </citation>
    <scope>NUCLEOTIDE SEQUENCE [LARGE SCALE GENOMIC DNA]</scope>
    <source>
        <strain evidence="2 3">RCC1871</strain>
    </source>
</reference>
<proteinExistence type="predicted"/>
<organism evidence="2 3">
    <name type="scientific">Chloropicon roscoffensis</name>
    <dbReference type="NCBI Taxonomy" id="1461544"/>
    <lineage>
        <taxon>Eukaryota</taxon>
        <taxon>Viridiplantae</taxon>
        <taxon>Chlorophyta</taxon>
        <taxon>Chloropicophyceae</taxon>
        <taxon>Chloropicales</taxon>
        <taxon>Chloropicaceae</taxon>
        <taxon>Chloropicon</taxon>
    </lineage>
</organism>
<feature type="chain" id="PRO_5043646290" evidence="1">
    <location>
        <begin position="28"/>
        <end position="618"/>
    </location>
</feature>
<feature type="signal peptide" evidence="1">
    <location>
        <begin position="1"/>
        <end position="27"/>
    </location>
</feature>
<protein>
    <submittedName>
        <fullName evidence="2">Uncharacterized protein</fullName>
    </submittedName>
</protein>
<dbReference type="Proteomes" id="UP001472866">
    <property type="component" value="Chromosome 07"/>
</dbReference>
<keyword evidence="1" id="KW-0732">Signal</keyword>
<accession>A0AAX4PBK4</accession>
<dbReference type="PANTHER" id="PTHR31354:SF2">
    <property type="entry name" value="OS01G0793500 PROTEIN"/>
    <property type="match status" value="1"/>
</dbReference>
<evidence type="ECO:0000313" key="2">
    <source>
        <dbReference type="EMBL" id="WZN63461.1"/>
    </source>
</evidence>
<sequence length="618" mass="70540">MMMSRLANLKWTYAVGFVLWVLLGACAVSCVRDAPRPRTWTGAGSGDALVDAFFETPAENASWAWPRGFLGPQFAFWELSTDRLHDKLREEVRRDVRRRVASGEDVGDAKAEWFGFLPSYLGTIMPQAMEGHATEGHCYKEIGFEVDRSEEVGTELHLLFFLGDKREEIFEPCVETLVIFSGNGFKVLNFALGGAHKVTWDTKELTSDENWYLYERGLHVFLFRKGSWASIIRDAVRTASLFVPFATRDVNPFSERDNLAYLKEYQGIKPFMEPRDPARAASPLQLNSSLIHSGDFFGILRLDGLDPTLAWATGSTTGHTAVALMRPSVEGQGELHVCESTAKDAYWDTNGIQCTPYEVWLAKAQRAEHHVVWAPLAPEYRRKFNEVKAWEWFEQVEGLDYGYENMIFSWIDTVEMNYPCVPPKFDRCMSWILLEVLAIFYDRISTVVAQKMWLQALNKRVGTTGLSTLQVIRKFLEGRPQNEDKTLYLSELPTIPEQDDWTYEMFPNMTMTGPSMVCSVFVCRTWKEAGVFQEVGSNVNCGEFTPYDVHKLQIFDPSFDFPEQCDRSDESSDEGTRTCQIMGKYTLNLNDHNTVPLKEHMAEGCPSFPPKYEREKDC</sequence>